<dbReference type="Proteomes" id="UP000000576">
    <property type="component" value="Chromosome"/>
</dbReference>
<name>A0AAI7ZDV9_XANAC</name>
<evidence type="ECO:0000313" key="3">
    <source>
        <dbReference type="EMBL" id="AAM35941.1"/>
    </source>
</evidence>
<keyword evidence="2" id="KW-0812">Transmembrane</keyword>
<sequence>MAADRGVELLHSGRKLWSVRMIEEDALKLTKLRAEIRKLNRESDKLMLETRWYPMVVTTALFAAVAAVIKLFG</sequence>
<feature type="coiled-coil region" evidence="1">
    <location>
        <begin position="22"/>
        <end position="49"/>
    </location>
</feature>
<gene>
    <name evidence="3" type="ordered locus">XAC1061</name>
</gene>
<organism evidence="3 4">
    <name type="scientific">Xanthomonas axonopodis pv. citri (strain 306)</name>
    <dbReference type="NCBI Taxonomy" id="190486"/>
    <lineage>
        <taxon>Bacteria</taxon>
        <taxon>Pseudomonadati</taxon>
        <taxon>Pseudomonadota</taxon>
        <taxon>Gammaproteobacteria</taxon>
        <taxon>Lysobacterales</taxon>
        <taxon>Lysobacteraceae</taxon>
        <taxon>Xanthomonas</taxon>
    </lineage>
</organism>
<keyword evidence="2" id="KW-0472">Membrane</keyword>
<keyword evidence="1" id="KW-0175">Coiled coil</keyword>
<dbReference type="AlphaFoldDB" id="A0AAI7ZDV9"/>
<keyword evidence="2" id="KW-1133">Transmembrane helix</keyword>
<dbReference type="KEGG" id="xac:XAC1061"/>
<protein>
    <submittedName>
        <fullName evidence="3">Uncharacterized protein</fullName>
    </submittedName>
</protein>
<evidence type="ECO:0000313" key="4">
    <source>
        <dbReference type="Proteomes" id="UP000000576"/>
    </source>
</evidence>
<evidence type="ECO:0000256" key="2">
    <source>
        <dbReference type="SAM" id="Phobius"/>
    </source>
</evidence>
<accession>A0AAI7ZDV9</accession>
<proteinExistence type="predicted"/>
<feature type="transmembrane region" description="Helical" evidence="2">
    <location>
        <begin position="52"/>
        <end position="72"/>
    </location>
</feature>
<reference evidence="3 4" key="1">
    <citation type="journal article" date="2002" name="Nature">
        <title>Comparison of the genomes of two Xanthomonas pathogens with differing host specificities.</title>
        <authorList>
            <person name="da Silva A.C."/>
            <person name="Ferro J.A."/>
            <person name="Reinach F.C."/>
            <person name="Farah C.S."/>
            <person name="Furlan L.R."/>
            <person name="Quaggio R.B."/>
            <person name="Monteiro-Vitorello C.B."/>
            <person name="Van Sluys M.A."/>
            <person name="Almeida N.F."/>
            <person name="Alves L.M."/>
            <person name="do Amaral A.M."/>
            <person name="Bertolini M.C."/>
            <person name="Camargo L.E."/>
            <person name="Camarotte G."/>
            <person name="Cannavan F."/>
            <person name="Cardozo J."/>
            <person name="Chambergo F."/>
            <person name="Ciapina L.P."/>
            <person name="Cicarelli R.M."/>
            <person name="Coutinho L.L."/>
            <person name="Cursino-Santos J.R."/>
            <person name="El-Dorry H."/>
            <person name="Faria J.B."/>
            <person name="Ferreira A.J."/>
            <person name="Ferreira R.C."/>
            <person name="Ferro M.I."/>
            <person name="Formighieri E.F."/>
            <person name="Franco M.C."/>
            <person name="Greggio C.C."/>
            <person name="Gruber A."/>
            <person name="Katsuyama A.M."/>
            <person name="Kishi L.T."/>
            <person name="Leite R.P."/>
            <person name="Lemos E.G."/>
            <person name="Lemos M.V."/>
            <person name="Locali E.C."/>
            <person name="Machado M.A."/>
            <person name="Madeira A.M."/>
            <person name="Martinez-Rossi N.M."/>
            <person name="Martins E.C."/>
            <person name="Meidanis J."/>
            <person name="Menck C.F."/>
            <person name="Miyaki C.Y."/>
            <person name="Moon D.H."/>
            <person name="Moreira L.M."/>
            <person name="Novo M.T."/>
            <person name="Okura V.K."/>
            <person name="Oliveira M.C."/>
            <person name="Oliveira V.R."/>
            <person name="Pereira H.A."/>
            <person name="Rossi A."/>
            <person name="Sena J.A."/>
            <person name="Silva C."/>
            <person name="de Souza R.F."/>
            <person name="Spinola L.A."/>
            <person name="Takita M.A."/>
            <person name="Tamura R.E."/>
            <person name="Teixeira E.C."/>
            <person name="Tezza R.I."/>
            <person name="Trindade dos Santos M."/>
            <person name="Truffi D."/>
            <person name="Tsai S.M."/>
            <person name="White F.F."/>
            <person name="Setubal J.C."/>
            <person name="Kitajima J.P."/>
        </authorList>
    </citation>
    <scope>NUCLEOTIDE SEQUENCE [LARGE SCALE GENOMIC DNA]</scope>
    <source>
        <strain evidence="3 4">306</strain>
    </source>
</reference>
<dbReference type="EMBL" id="AE008923">
    <property type="protein sequence ID" value="AAM35941.1"/>
    <property type="molecule type" value="Genomic_DNA"/>
</dbReference>
<evidence type="ECO:0000256" key="1">
    <source>
        <dbReference type="SAM" id="Coils"/>
    </source>
</evidence>